<dbReference type="Proteomes" id="UP000811246">
    <property type="component" value="Chromosome 6"/>
</dbReference>
<evidence type="ECO:0000313" key="1">
    <source>
        <dbReference type="EMBL" id="KAG6706951.1"/>
    </source>
</evidence>
<dbReference type="AlphaFoldDB" id="A0A922EN43"/>
<organism evidence="1 2">
    <name type="scientific">Carya illinoinensis</name>
    <name type="common">Pecan</name>
    <dbReference type="NCBI Taxonomy" id="32201"/>
    <lineage>
        <taxon>Eukaryota</taxon>
        <taxon>Viridiplantae</taxon>
        <taxon>Streptophyta</taxon>
        <taxon>Embryophyta</taxon>
        <taxon>Tracheophyta</taxon>
        <taxon>Spermatophyta</taxon>
        <taxon>Magnoliopsida</taxon>
        <taxon>eudicotyledons</taxon>
        <taxon>Gunneridae</taxon>
        <taxon>Pentapetalae</taxon>
        <taxon>rosids</taxon>
        <taxon>fabids</taxon>
        <taxon>Fagales</taxon>
        <taxon>Juglandaceae</taxon>
        <taxon>Carya</taxon>
    </lineage>
</organism>
<dbReference type="EMBL" id="CM031830">
    <property type="protein sequence ID" value="KAG6706951.1"/>
    <property type="molecule type" value="Genomic_DNA"/>
</dbReference>
<name>A0A922EN43_CARIL</name>
<reference evidence="1" key="1">
    <citation type="submission" date="2021-01" db="EMBL/GenBank/DDBJ databases">
        <authorList>
            <person name="Lovell J.T."/>
            <person name="Bentley N."/>
            <person name="Bhattarai G."/>
            <person name="Jenkins J.W."/>
            <person name="Sreedasyam A."/>
            <person name="Alarcon Y."/>
            <person name="Bock C."/>
            <person name="Boston L."/>
            <person name="Carlson J."/>
            <person name="Cervantes K."/>
            <person name="Clermont K."/>
            <person name="Krom N."/>
            <person name="Kubenka K."/>
            <person name="Mamidi S."/>
            <person name="Mattison C."/>
            <person name="Monteros M."/>
            <person name="Pisani C."/>
            <person name="Plott C."/>
            <person name="Rajasekar S."/>
            <person name="Rhein H.S."/>
            <person name="Rohla C."/>
            <person name="Song M."/>
            <person name="Hilaire R.S."/>
            <person name="Shu S."/>
            <person name="Wells L."/>
            <person name="Wang X."/>
            <person name="Webber J."/>
            <person name="Heerema R.J."/>
            <person name="Klein P."/>
            <person name="Conner P."/>
            <person name="Grauke L."/>
            <person name="Grimwood J."/>
            <person name="Schmutz J."/>
            <person name="Randall J.J."/>
        </authorList>
    </citation>
    <scope>NUCLEOTIDE SEQUENCE</scope>
    <source>
        <tissue evidence="1">Leaf</tissue>
    </source>
</reference>
<sequence length="237" mass="27670">MKLTHFFNKLKGMKVELADNFFLWQVLEYLPPQFDALTTTYNAQKDEWSLSEMTAIAKSHAAFMVIVDKGKKKFFKSNSSNFCKVKKSGKPPQQASMSVPNGRKNEVLKGKYNFCHLFGHRRIDCRKFKAWLDKKGTHSLLVCFESNLIDVPFDTWWLDTTATIHTTNSLQELRNCKRPIDTKLVVNMGNGVKVKVEHIGIVRLILASKHKKSNLYFYFGQMWIRFSFWKWKGYNLL</sequence>
<proteinExistence type="predicted"/>
<accession>A0A922EN43</accession>
<protein>
    <submittedName>
        <fullName evidence="1">Uncharacterized protein</fullName>
    </submittedName>
</protein>
<comment type="caution">
    <text evidence="1">The sequence shown here is derived from an EMBL/GenBank/DDBJ whole genome shotgun (WGS) entry which is preliminary data.</text>
</comment>
<gene>
    <name evidence="1" type="ORF">I3842_06G008500</name>
</gene>
<evidence type="ECO:0000313" key="2">
    <source>
        <dbReference type="Proteomes" id="UP000811246"/>
    </source>
</evidence>